<name>A0ABY2Q177_9HYPH</name>
<reference evidence="4 5" key="1">
    <citation type="submission" date="2019-04" db="EMBL/GenBank/DDBJ databases">
        <title>Mesorhizobium composti sp. nov., isolated from compost.</title>
        <authorList>
            <person name="Lin S.-Y."/>
            <person name="Hameed A."/>
            <person name="Hsieh Y.-T."/>
            <person name="Young C.-C."/>
        </authorList>
    </citation>
    <scope>NUCLEOTIDE SEQUENCE [LARGE SCALE GENOMIC DNA]</scope>
    <source>
        <strain evidence="4 5">CC-YTH430</strain>
    </source>
</reference>
<dbReference type="SUPFAM" id="SSF75005">
    <property type="entry name" value="Arabinanase/levansucrase/invertase"/>
    <property type="match status" value="1"/>
</dbReference>
<gene>
    <name evidence="4" type="ORF">E6C48_21400</name>
</gene>
<evidence type="ECO:0000256" key="2">
    <source>
        <dbReference type="ARBA" id="ARBA00023277"/>
    </source>
</evidence>
<sequence>MAVVDVIVPASRPRLWQRVLVERLRACGHDVAVLHQSADPWPAAALQILRFERRLFRRRAVGLATPVEAITQVQTQRPADLRLDLTGVAPPSPAPTVRLTFDGRFSDFAAVSAVAAGRLPDLQAVLADGTVVGRAAPMIDKREATALGIEDVLARAVTLALSVVARFDGGWADERQKIAPATGGAGGSGFVGRYVTSALPRLGREALRRARFRHAHWRVGYRFIDGPGVAETGMLGDGWRQLPDDGTHFYADPFPYAWRQGEHLIFVEDYPHATGKAIISLVRIGADGAVRGPVEPVLEEPFHLSYPQVFDWQGDVWMLPEGSASGRLTLYRAARFPDRWVAEAVLLEGKISDATLFQQDGSWWLFATDRDGYGSTSDTMVVFRAPSPAGPWRPHRMNPIVIDRAMARPGGAFATVDGRPLLPVQDGTEGYGGGLGLSELLELDENTVRLAPPRPVSGRGDWPYPRIHTLNRAGRLEVIDGIAAVRRR</sequence>
<evidence type="ECO:0000256" key="1">
    <source>
        <dbReference type="ARBA" id="ARBA00022651"/>
    </source>
</evidence>
<dbReference type="EMBL" id="SSNY01000018">
    <property type="protein sequence ID" value="THF54585.1"/>
    <property type="molecule type" value="Genomic_DNA"/>
</dbReference>
<dbReference type="PANTHER" id="PTHR43772">
    <property type="entry name" value="ENDO-1,4-BETA-XYLANASE"/>
    <property type="match status" value="1"/>
</dbReference>
<proteinExistence type="predicted"/>
<keyword evidence="1" id="KW-0858">Xylan degradation</keyword>
<keyword evidence="2" id="KW-0119">Carbohydrate metabolism</keyword>
<evidence type="ECO:0000313" key="5">
    <source>
        <dbReference type="Proteomes" id="UP000306441"/>
    </source>
</evidence>
<dbReference type="InterPro" id="IPR056442">
    <property type="entry name" value="GINT1_N"/>
</dbReference>
<evidence type="ECO:0000313" key="4">
    <source>
        <dbReference type="EMBL" id="THF54585.1"/>
    </source>
</evidence>
<dbReference type="Proteomes" id="UP000306441">
    <property type="component" value="Unassembled WGS sequence"/>
</dbReference>
<dbReference type="PANTHER" id="PTHR43772:SF2">
    <property type="entry name" value="PUTATIVE (AFU_ORTHOLOGUE AFUA_2G04480)-RELATED"/>
    <property type="match status" value="1"/>
</dbReference>
<keyword evidence="1" id="KW-0624">Polysaccharide degradation</keyword>
<organism evidence="4 5">
    <name type="scientific">Ollibium composti</name>
    <dbReference type="NCBI Taxonomy" id="2675109"/>
    <lineage>
        <taxon>Bacteria</taxon>
        <taxon>Pseudomonadati</taxon>
        <taxon>Pseudomonadota</taxon>
        <taxon>Alphaproteobacteria</taxon>
        <taxon>Hyphomicrobiales</taxon>
        <taxon>Phyllobacteriaceae</taxon>
        <taxon>Ollibium</taxon>
    </lineage>
</organism>
<dbReference type="InterPro" id="IPR052176">
    <property type="entry name" value="Glycosyl_Hydrlase_43_Enz"/>
</dbReference>
<accession>A0ABY2Q177</accession>
<dbReference type="Gene3D" id="2.115.10.20">
    <property type="entry name" value="Glycosyl hydrolase domain, family 43"/>
    <property type="match status" value="1"/>
</dbReference>
<feature type="domain" description="Glucosamine inositolphosphorylceramide transferase 1 N-terminal" evidence="3">
    <location>
        <begin position="247"/>
        <end position="470"/>
    </location>
</feature>
<dbReference type="Pfam" id="PF24793">
    <property type="entry name" value="GINT1_N"/>
    <property type="match status" value="1"/>
</dbReference>
<evidence type="ECO:0000259" key="3">
    <source>
        <dbReference type="Pfam" id="PF24793"/>
    </source>
</evidence>
<keyword evidence="5" id="KW-1185">Reference proteome</keyword>
<dbReference type="InterPro" id="IPR023296">
    <property type="entry name" value="Glyco_hydro_beta-prop_sf"/>
</dbReference>
<comment type="caution">
    <text evidence="4">The sequence shown here is derived from an EMBL/GenBank/DDBJ whole genome shotgun (WGS) entry which is preliminary data.</text>
</comment>
<protein>
    <recommendedName>
        <fullName evidence="3">Glucosamine inositolphosphorylceramide transferase 1 N-terminal domain-containing protein</fullName>
    </recommendedName>
</protein>